<dbReference type="InterPro" id="IPR001763">
    <property type="entry name" value="Rhodanese-like_dom"/>
</dbReference>
<protein>
    <recommendedName>
        <fullName evidence="1">Rhodanese domain-containing protein</fullName>
    </recommendedName>
</protein>
<proteinExistence type="predicted"/>
<dbReference type="Proteomes" id="UP000182077">
    <property type="component" value="Unassembled WGS sequence"/>
</dbReference>
<reference evidence="2 3" key="1">
    <citation type="submission" date="2014-12" db="EMBL/GenBank/DDBJ databases">
        <title>Draft genome sequences of 29 type strains of Enterococci.</title>
        <authorList>
            <person name="Zhong Z."/>
            <person name="Sun Z."/>
            <person name="Liu W."/>
            <person name="Zhang W."/>
            <person name="Zhang H."/>
        </authorList>
    </citation>
    <scope>NUCLEOTIDE SEQUENCE [LARGE SCALE GENOMIC DNA]</scope>
    <source>
        <strain evidence="2 3">DSM 17122</strain>
    </source>
</reference>
<dbReference type="CDD" id="cd00158">
    <property type="entry name" value="RHOD"/>
    <property type="match status" value="1"/>
</dbReference>
<dbReference type="STRING" id="249189.RV04_GL000122"/>
<dbReference type="PROSITE" id="PS50206">
    <property type="entry name" value="RHODANESE_3"/>
    <property type="match status" value="1"/>
</dbReference>
<evidence type="ECO:0000313" key="2">
    <source>
        <dbReference type="EMBL" id="OJG46875.1"/>
    </source>
</evidence>
<dbReference type="InterPro" id="IPR036873">
    <property type="entry name" value="Rhodanese-like_dom_sf"/>
</dbReference>
<dbReference type="PANTHER" id="PTHR43031">
    <property type="entry name" value="FAD-DEPENDENT OXIDOREDUCTASE"/>
    <property type="match status" value="1"/>
</dbReference>
<comment type="caution">
    <text evidence="2">The sequence shown here is derived from an EMBL/GenBank/DDBJ whole genome shotgun (WGS) entry which is preliminary data.</text>
</comment>
<organism evidence="2 3">
    <name type="scientific">Enterococcus hermanniensis</name>
    <dbReference type="NCBI Taxonomy" id="249189"/>
    <lineage>
        <taxon>Bacteria</taxon>
        <taxon>Bacillati</taxon>
        <taxon>Bacillota</taxon>
        <taxon>Bacilli</taxon>
        <taxon>Lactobacillales</taxon>
        <taxon>Enterococcaceae</taxon>
        <taxon>Enterococcus</taxon>
    </lineage>
</organism>
<dbReference type="EMBL" id="JXKQ01000001">
    <property type="protein sequence ID" value="OJG46875.1"/>
    <property type="molecule type" value="Genomic_DNA"/>
</dbReference>
<dbReference type="RefSeq" id="WP_071856543.1">
    <property type="nucleotide sequence ID" value="NZ_JBHSHK010000005.1"/>
</dbReference>
<name>A0A1L8TRD2_9ENTE</name>
<dbReference type="AlphaFoldDB" id="A0A1L8TRD2"/>
<accession>A0A1L8TRD2</accession>
<dbReference type="Gene3D" id="3.40.250.10">
    <property type="entry name" value="Rhodanese-like domain"/>
    <property type="match status" value="1"/>
</dbReference>
<dbReference type="SUPFAM" id="SSF52821">
    <property type="entry name" value="Rhodanese/Cell cycle control phosphatase"/>
    <property type="match status" value="1"/>
</dbReference>
<feature type="domain" description="Rhodanese" evidence="1">
    <location>
        <begin position="44"/>
        <end position="101"/>
    </location>
</feature>
<evidence type="ECO:0000313" key="3">
    <source>
        <dbReference type="Proteomes" id="UP000182077"/>
    </source>
</evidence>
<dbReference type="InterPro" id="IPR050229">
    <property type="entry name" value="GlpE_sulfurtransferase"/>
</dbReference>
<keyword evidence="3" id="KW-1185">Reference proteome</keyword>
<gene>
    <name evidence="2" type="ORF">RV04_GL000122</name>
</gene>
<dbReference type="Pfam" id="PF00581">
    <property type="entry name" value="Rhodanese"/>
    <property type="match status" value="1"/>
</dbReference>
<sequence length="102" mass="11476">MNNSLTAKEFAALAAKETVNVLDLSDADIFDTLDTIEHATVLQLPLTQLPNRLHQLDKDKTYYLFTQFGQRAKTMAQHLRNEGFNVIRITGGTSAYKQYLAS</sequence>
<dbReference type="OrthoDB" id="9800872at2"/>
<dbReference type="PANTHER" id="PTHR43031:SF1">
    <property type="entry name" value="PYRIDINE NUCLEOTIDE-DISULPHIDE OXIDOREDUCTASE"/>
    <property type="match status" value="1"/>
</dbReference>
<evidence type="ECO:0000259" key="1">
    <source>
        <dbReference type="PROSITE" id="PS50206"/>
    </source>
</evidence>